<dbReference type="Gene3D" id="1.20.1250.20">
    <property type="entry name" value="MFS general substrate transporter like domains"/>
    <property type="match status" value="1"/>
</dbReference>
<accession>A0A347WAJ0</accession>
<protein>
    <submittedName>
        <fullName evidence="10">Putative metabolite transport protein CsbC</fullName>
    </submittedName>
</protein>
<gene>
    <name evidence="10" type="primary">csbC_1</name>
    <name evidence="10" type="ORF">CD178_01088</name>
</gene>
<evidence type="ECO:0000256" key="2">
    <source>
        <dbReference type="ARBA" id="ARBA00010992"/>
    </source>
</evidence>
<dbReference type="NCBIfam" id="TIGR00879">
    <property type="entry name" value="SP"/>
    <property type="match status" value="1"/>
</dbReference>
<evidence type="ECO:0000256" key="8">
    <source>
        <dbReference type="ARBA" id="ARBA00023136"/>
    </source>
</evidence>
<dbReference type="PRINTS" id="PR00171">
    <property type="entry name" value="SUGRTRNSPORT"/>
</dbReference>
<dbReference type="EMBL" id="CP023036">
    <property type="protein sequence ID" value="AXY21883.1"/>
    <property type="molecule type" value="Genomic_DNA"/>
</dbReference>
<keyword evidence="7" id="KW-1133">Transmembrane helix</keyword>
<dbReference type="FunFam" id="1.20.1250.20:FF:000218">
    <property type="entry name" value="facilitated trehalose transporter Tret1"/>
    <property type="match status" value="1"/>
</dbReference>
<organism evidence="10 11">
    <name type="scientific">Komagataeibacter saccharivorans</name>
    <dbReference type="NCBI Taxonomy" id="265959"/>
    <lineage>
        <taxon>Bacteria</taxon>
        <taxon>Pseudomonadati</taxon>
        <taxon>Pseudomonadota</taxon>
        <taxon>Alphaproteobacteria</taxon>
        <taxon>Acetobacterales</taxon>
        <taxon>Acetobacteraceae</taxon>
        <taxon>Komagataeibacter</taxon>
    </lineage>
</organism>
<dbReference type="InterPro" id="IPR050814">
    <property type="entry name" value="Myo-inositol_Transporter"/>
</dbReference>
<dbReference type="OrthoDB" id="9784658at2"/>
<comment type="subcellular location">
    <subcellularLocation>
        <location evidence="1">Cell membrane</location>
        <topology evidence="1">Multi-pass membrane protein</topology>
    </subcellularLocation>
</comment>
<dbReference type="Proteomes" id="UP000264120">
    <property type="component" value="Chromosome"/>
</dbReference>
<reference evidence="10 11" key="1">
    <citation type="submission" date="2017-08" db="EMBL/GenBank/DDBJ databases">
        <title>Complete genome sequence of Gluconacetobacter saccharivorans CV1 isolated from Fermented Vinegar.</title>
        <authorList>
            <person name="Kim S.-Y."/>
        </authorList>
    </citation>
    <scope>NUCLEOTIDE SEQUENCE [LARGE SCALE GENOMIC DNA]</scope>
    <source>
        <strain evidence="10 11">CV1</strain>
    </source>
</reference>
<dbReference type="PROSITE" id="PS00217">
    <property type="entry name" value="SUGAR_TRANSPORT_2"/>
    <property type="match status" value="1"/>
</dbReference>
<keyword evidence="11" id="KW-1185">Reference proteome</keyword>
<dbReference type="PANTHER" id="PTHR48020:SF12">
    <property type="entry name" value="PROTON MYO-INOSITOL COTRANSPORTER"/>
    <property type="match status" value="1"/>
</dbReference>
<dbReference type="InterPro" id="IPR003663">
    <property type="entry name" value="Sugar/inositol_transpt"/>
</dbReference>
<evidence type="ECO:0000256" key="4">
    <source>
        <dbReference type="ARBA" id="ARBA00022475"/>
    </source>
</evidence>
<keyword evidence="3 9" id="KW-0813">Transport</keyword>
<evidence type="ECO:0000313" key="10">
    <source>
        <dbReference type="EMBL" id="AXY21883.1"/>
    </source>
</evidence>
<dbReference type="GO" id="GO:0022857">
    <property type="term" value="F:transmembrane transporter activity"/>
    <property type="evidence" value="ECO:0007669"/>
    <property type="project" value="InterPro"/>
</dbReference>
<keyword evidence="8" id="KW-0472">Membrane</keyword>
<dbReference type="GeneID" id="98313871"/>
<dbReference type="KEGG" id="ksc:CD178_01088"/>
<evidence type="ECO:0000256" key="5">
    <source>
        <dbReference type="ARBA" id="ARBA00022597"/>
    </source>
</evidence>
<dbReference type="InterPro" id="IPR036259">
    <property type="entry name" value="MFS_trans_sf"/>
</dbReference>
<keyword evidence="5" id="KW-0762">Sugar transport</keyword>
<proteinExistence type="inferred from homology"/>
<dbReference type="InterPro" id="IPR005828">
    <property type="entry name" value="MFS_sugar_transport-like"/>
</dbReference>
<evidence type="ECO:0000256" key="1">
    <source>
        <dbReference type="ARBA" id="ARBA00004651"/>
    </source>
</evidence>
<dbReference type="Pfam" id="PF00083">
    <property type="entry name" value="Sugar_tr"/>
    <property type="match status" value="1"/>
</dbReference>
<evidence type="ECO:0000256" key="3">
    <source>
        <dbReference type="ARBA" id="ARBA00022448"/>
    </source>
</evidence>
<dbReference type="AlphaFoldDB" id="A0A347WAJ0"/>
<dbReference type="InterPro" id="IPR020846">
    <property type="entry name" value="MFS_dom"/>
</dbReference>
<evidence type="ECO:0000256" key="9">
    <source>
        <dbReference type="RuleBase" id="RU003346"/>
    </source>
</evidence>
<keyword evidence="4" id="KW-1003">Cell membrane</keyword>
<evidence type="ECO:0000313" key="11">
    <source>
        <dbReference type="Proteomes" id="UP000264120"/>
    </source>
</evidence>
<dbReference type="SUPFAM" id="SSF103473">
    <property type="entry name" value="MFS general substrate transporter"/>
    <property type="match status" value="1"/>
</dbReference>
<dbReference type="PANTHER" id="PTHR48020">
    <property type="entry name" value="PROTON MYO-INOSITOL COTRANSPORTER"/>
    <property type="match status" value="1"/>
</dbReference>
<evidence type="ECO:0000256" key="7">
    <source>
        <dbReference type="ARBA" id="ARBA00022989"/>
    </source>
</evidence>
<dbReference type="GO" id="GO:0005886">
    <property type="term" value="C:plasma membrane"/>
    <property type="evidence" value="ECO:0007669"/>
    <property type="project" value="UniProtKB-SubCell"/>
</dbReference>
<dbReference type="PROSITE" id="PS00216">
    <property type="entry name" value="SUGAR_TRANSPORT_1"/>
    <property type="match status" value="2"/>
</dbReference>
<sequence length="494" mass="53628">MNDQAPPAPLEQQTTEPLPDLSQIEISPNARKTLWLAAIVAAICGGLYGYDTGIVSGALLLITREFHLSSFYQEMVASAILAGAVIGSLMTGWLSERFGRRMSVMIVTAVFVLGAMACAFAPDVYMLIAARVFLGLAVGGSTQVVPMYISELAPAHQRGHMVTMFNIAIGIGIFAANIIGFTARDAWGWRPMVAIAAIPAAIVFISMFFLPKSPRWAAEHESLDSALEQLQRIRTTKREIRREIRHIHANANEETDPRDIGWRGIMQPWVRPALVAALGVAFFTQAGGLEMMIYYAPTFLSDAGFGSSSALMASIGISIIYLVMTILGSNIVDRIGRRRLVLVMGPGSVLSLIGLGIMFLMHPQPGSMGSWLIIAFMLLFMVFNAGGIQVVGWLLGAEMFPLSMRGNATSLHAAMLWGSDLLVTSTALTLVTKITLGGTMWFYAGVNLLSVLFVFFMVPETRGASLEDIEEALRQGRFRPTRGNTAIAEETDDD</sequence>
<name>A0A347WAJ0_9PROT</name>
<dbReference type="InterPro" id="IPR005829">
    <property type="entry name" value="Sugar_transporter_CS"/>
</dbReference>
<dbReference type="RefSeq" id="WP_102324978.1">
    <property type="nucleotide sequence ID" value="NZ_CALCQY010000004.1"/>
</dbReference>
<keyword evidence="6" id="KW-0812">Transmembrane</keyword>
<comment type="similarity">
    <text evidence="2 9">Belongs to the major facilitator superfamily. Sugar transporter (TC 2.A.1.1) family.</text>
</comment>
<evidence type="ECO:0000256" key="6">
    <source>
        <dbReference type="ARBA" id="ARBA00022692"/>
    </source>
</evidence>
<dbReference type="PROSITE" id="PS50850">
    <property type="entry name" value="MFS"/>
    <property type="match status" value="1"/>
</dbReference>